<accession>A0ABW1RNQ0</accession>
<evidence type="ECO:0000313" key="14">
    <source>
        <dbReference type="Proteomes" id="UP001596288"/>
    </source>
</evidence>
<dbReference type="EC" id="2.5.1.15" evidence="5"/>
<evidence type="ECO:0000256" key="6">
    <source>
        <dbReference type="ARBA" id="ARBA00016919"/>
    </source>
</evidence>
<keyword evidence="10" id="KW-0289">Folate biosynthesis</keyword>
<dbReference type="PANTHER" id="PTHR20941">
    <property type="entry name" value="FOLATE SYNTHESIS PROTEINS"/>
    <property type="match status" value="1"/>
</dbReference>
<protein>
    <recommendedName>
        <fullName evidence="6">Dihydropteroate synthase</fullName>
        <ecNumber evidence="5">2.5.1.15</ecNumber>
    </recommendedName>
    <alternativeName>
        <fullName evidence="11">Dihydropteroate pyrophosphorylase</fullName>
    </alternativeName>
</protein>
<dbReference type="GO" id="GO:0004156">
    <property type="term" value="F:dihydropteroate synthase activity"/>
    <property type="evidence" value="ECO:0007669"/>
    <property type="project" value="UniProtKB-EC"/>
</dbReference>
<sequence length="366" mass="42058">MIIDEVGGGNYEKIILQFSQTNEKEIESLLYITNKLLCRLDKFSNGWLLQLNIYQLNRFLNECRKQNFTRHEINSLNKIMDSKKIIWSGKNFNFNLTYDPIICSIVNCTPDSFFDSEKFNTNSEILNKIESDLSEGASLIELGGKSTRPHHVEVSASEEWRRLEPIIKNIKNNFSRTVLSIDTNSSFVMRNALDKYDVDIINDIDGFENKDKLRIVNEYRPSIVLMNNGRDGTKRVPDQFKYFNSKLAQLSSFGLKKSRIVIDPGIGFSLNGNPAEDMIRIKSISKLNQLHLPTMIAISRKSFMGKLFDLDLNSRLISSIVLENLMMQSGGRILRVHDVKETKKLIDVVDSYENTILEDNNIVLKK</sequence>
<name>A0ABW1RNQ0_9LACO</name>
<dbReference type="InterPro" id="IPR000489">
    <property type="entry name" value="Pterin-binding_dom"/>
</dbReference>
<dbReference type="Gene3D" id="3.20.20.20">
    <property type="entry name" value="Dihydropteroate synthase-like"/>
    <property type="match status" value="1"/>
</dbReference>
<comment type="pathway">
    <text evidence="3">Cofactor biosynthesis; tetrahydrofolate biosynthesis; 7,8-dihydrofolate from 2-amino-4-hydroxy-6-hydroxymethyl-7,8-dihydropteridine diphosphate and 4-aminobenzoate: step 1/2.</text>
</comment>
<evidence type="ECO:0000259" key="12">
    <source>
        <dbReference type="PROSITE" id="PS50972"/>
    </source>
</evidence>
<comment type="similarity">
    <text evidence="4">Belongs to the DHPS family.</text>
</comment>
<dbReference type="Proteomes" id="UP001596288">
    <property type="component" value="Unassembled WGS sequence"/>
</dbReference>
<organism evidence="13 14">
    <name type="scientific">Companilactobacillus huachuanensis</name>
    <dbReference type="NCBI Taxonomy" id="2559914"/>
    <lineage>
        <taxon>Bacteria</taxon>
        <taxon>Bacillati</taxon>
        <taxon>Bacillota</taxon>
        <taxon>Bacilli</taxon>
        <taxon>Lactobacillales</taxon>
        <taxon>Lactobacillaceae</taxon>
        <taxon>Companilactobacillus</taxon>
    </lineage>
</organism>
<dbReference type="InterPro" id="IPR006390">
    <property type="entry name" value="DHP_synth_dom"/>
</dbReference>
<dbReference type="Pfam" id="PF00809">
    <property type="entry name" value="Pterin_bind"/>
    <property type="match status" value="1"/>
</dbReference>
<evidence type="ECO:0000256" key="3">
    <source>
        <dbReference type="ARBA" id="ARBA00004763"/>
    </source>
</evidence>
<comment type="caution">
    <text evidence="13">The sequence shown here is derived from an EMBL/GenBank/DDBJ whole genome shotgun (WGS) entry which is preliminary data.</text>
</comment>
<evidence type="ECO:0000256" key="10">
    <source>
        <dbReference type="ARBA" id="ARBA00022909"/>
    </source>
</evidence>
<dbReference type="InterPro" id="IPR045031">
    <property type="entry name" value="DHP_synth-like"/>
</dbReference>
<evidence type="ECO:0000313" key="13">
    <source>
        <dbReference type="EMBL" id="MFC6176863.1"/>
    </source>
</evidence>
<dbReference type="InterPro" id="IPR011005">
    <property type="entry name" value="Dihydropteroate_synth-like_sf"/>
</dbReference>
<keyword evidence="14" id="KW-1185">Reference proteome</keyword>
<evidence type="ECO:0000256" key="7">
    <source>
        <dbReference type="ARBA" id="ARBA00022679"/>
    </source>
</evidence>
<evidence type="ECO:0000256" key="5">
    <source>
        <dbReference type="ARBA" id="ARBA00012458"/>
    </source>
</evidence>
<dbReference type="PANTHER" id="PTHR20941:SF1">
    <property type="entry name" value="FOLIC ACID SYNTHESIS PROTEIN FOL1"/>
    <property type="match status" value="1"/>
</dbReference>
<dbReference type="PROSITE" id="PS50972">
    <property type="entry name" value="PTERIN_BINDING"/>
    <property type="match status" value="1"/>
</dbReference>
<reference evidence="14" key="1">
    <citation type="journal article" date="2019" name="Int. J. Syst. Evol. Microbiol.">
        <title>The Global Catalogue of Microorganisms (GCM) 10K type strain sequencing project: providing services to taxonomists for standard genome sequencing and annotation.</title>
        <authorList>
            <consortium name="The Broad Institute Genomics Platform"/>
            <consortium name="The Broad Institute Genome Sequencing Center for Infectious Disease"/>
            <person name="Wu L."/>
            <person name="Ma J."/>
        </authorList>
    </citation>
    <scope>NUCLEOTIDE SEQUENCE [LARGE SCALE GENOMIC DNA]</scope>
    <source>
        <strain evidence="14">CCM 8927</strain>
    </source>
</reference>
<dbReference type="EMBL" id="JBHSSF010000020">
    <property type="protein sequence ID" value="MFC6176863.1"/>
    <property type="molecule type" value="Genomic_DNA"/>
</dbReference>
<dbReference type="NCBIfam" id="TIGR01496">
    <property type="entry name" value="DHPS"/>
    <property type="match status" value="1"/>
</dbReference>
<gene>
    <name evidence="13" type="primary">folP</name>
    <name evidence="13" type="ORF">ACFQAV_08420</name>
</gene>
<evidence type="ECO:0000256" key="2">
    <source>
        <dbReference type="ARBA" id="ARBA00001946"/>
    </source>
</evidence>
<dbReference type="RefSeq" id="WP_137610726.1">
    <property type="nucleotide sequence ID" value="NZ_BJDF01000003.1"/>
</dbReference>
<proteinExistence type="inferred from homology"/>
<dbReference type="SUPFAM" id="SSF51717">
    <property type="entry name" value="Dihydropteroate synthetase-like"/>
    <property type="match status" value="1"/>
</dbReference>
<evidence type="ECO:0000256" key="11">
    <source>
        <dbReference type="ARBA" id="ARBA00030193"/>
    </source>
</evidence>
<evidence type="ECO:0000256" key="1">
    <source>
        <dbReference type="ARBA" id="ARBA00000012"/>
    </source>
</evidence>
<keyword evidence="8" id="KW-0479">Metal-binding</keyword>
<evidence type="ECO:0000256" key="4">
    <source>
        <dbReference type="ARBA" id="ARBA00009503"/>
    </source>
</evidence>
<comment type="catalytic activity">
    <reaction evidence="1">
        <text>(7,8-dihydropterin-6-yl)methyl diphosphate + 4-aminobenzoate = 7,8-dihydropteroate + diphosphate</text>
        <dbReference type="Rhea" id="RHEA:19949"/>
        <dbReference type="ChEBI" id="CHEBI:17836"/>
        <dbReference type="ChEBI" id="CHEBI:17839"/>
        <dbReference type="ChEBI" id="CHEBI:33019"/>
        <dbReference type="ChEBI" id="CHEBI:72950"/>
        <dbReference type="EC" id="2.5.1.15"/>
    </reaction>
</comment>
<evidence type="ECO:0000256" key="9">
    <source>
        <dbReference type="ARBA" id="ARBA00022842"/>
    </source>
</evidence>
<comment type="cofactor">
    <cofactor evidence="2">
        <name>Mg(2+)</name>
        <dbReference type="ChEBI" id="CHEBI:18420"/>
    </cofactor>
</comment>
<feature type="domain" description="Pterin-binding" evidence="12">
    <location>
        <begin position="100"/>
        <end position="347"/>
    </location>
</feature>
<keyword evidence="9" id="KW-0460">Magnesium</keyword>
<keyword evidence="7 13" id="KW-0808">Transferase</keyword>
<evidence type="ECO:0000256" key="8">
    <source>
        <dbReference type="ARBA" id="ARBA00022723"/>
    </source>
</evidence>